<dbReference type="KEGG" id="kng:KNAG_0C06220"/>
<dbReference type="GO" id="GO:0016567">
    <property type="term" value="P:protein ubiquitination"/>
    <property type="evidence" value="ECO:0007669"/>
    <property type="project" value="EnsemblFungi"/>
</dbReference>
<evidence type="ECO:0000313" key="3">
    <source>
        <dbReference type="Proteomes" id="UP000006310"/>
    </source>
</evidence>
<evidence type="ECO:0000256" key="1">
    <source>
        <dbReference type="SAM" id="MobiDB-lite"/>
    </source>
</evidence>
<sequence>MASNFRDSSFQYQHLRSSHHALYQEWLDDVALPPPDQTGSDAPEDGTAHGVEGGPDSGGVKEGRPAAHNALDSTQYWDYFDDEEAWQIFNKHNLTVESNGRVVFHPVVMASPPENTATSNSAAGAGQTVANTTQDCEEKTITGSIFDPRVLAKIRKQVTSWEGPAFPGKSG</sequence>
<keyword evidence="3" id="KW-1185">Reference proteome</keyword>
<feature type="region of interest" description="Disordered" evidence="1">
    <location>
        <begin position="27"/>
        <end position="67"/>
    </location>
</feature>
<dbReference type="GO" id="GO:0005680">
    <property type="term" value="C:anaphase-promoting complex"/>
    <property type="evidence" value="ECO:0007669"/>
    <property type="project" value="EnsemblFungi"/>
</dbReference>
<dbReference type="RefSeq" id="XP_022463964.1">
    <property type="nucleotide sequence ID" value="XM_022607360.1"/>
</dbReference>
<dbReference type="HOGENOM" id="CLU_150173_0_0_1"/>
<dbReference type="eggNOG" id="ENOG502S9HM">
    <property type="taxonomic scope" value="Eukaryota"/>
</dbReference>
<dbReference type="GO" id="GO:1904824">
    <property type="term" value="P:anaphase-promoting complex assembly"/>
    <property type="evidence" value="ECO:0007669"/>
    <property type="project" value="EnsemblFungi"/>
</dbReference>
<organism evidence="2 3">
    <name type="scientific">Huiozyma naganishii (strain ATCC MYA-139 / BCRC 22969 / CBS 8797 / KCTC 17520 / NBRC 10181 / NCYC 3082 / Yp74L-3)</name>
    <name type="common">Yeast</name>
    <name type="synonym">Kazachstania naganishii</name>
    <dbReference type="NCBI Taxonomy" id="1071383"/>
    <lineage>
        <taxon>Eukaryota</taxon>
        <taxon>Fungi</taxon>
        <taxon>Dikarya</taxon>
        <taxon>Ascomycota</taxon>
        <taxon>Saccharomycotina</taxon>
        <taxon>Saccharomycetes</taxon>
        <taxon>Saccharomycetales</taxon>
        <taxon>Saccharomycetaceae</taxon>
        <taxon>Huiozyma</taxon>
    </lineage>
</organism>
<dbReference type="STRING" id="1071383.J7RJM8"/>
<reference evidence="2 3" key="1">
    <citation type="journal article" date="2011" name="Proc. Natl. Acad. Sci. U.S.A.">
        <title>Evolutionary erosion of yeast sex chromosomes by mating-type switching accidents.</title>
        <authorList>
            <person name="Gordon J.L."/>
            <person name="Armisen D."/>
            <person name="Proux-Wera E."/>
            <person name="Oheigeartaigh S.S."/>
            <person name="Byrne K.P."/>
            <person name="Wolfe K.H."/>
        </authorList>
    </citation>
    <scope>NUCLEOTIDE SEQUENCE [LARGE SCALE GENOMIC DNA]</scope>
    <source>
        <strain evidence="3">ATCC MYA-139 / BCRC 22969 / CBS 8797 / CCRC 22969 / KCTC 17520 / NBRC 10181 / NCYC 3082</strain>
    </source>
</reference>
<dbReference type="EMBL" id="HE978316">
    <property type="protein sequence ID" value="CCK69718.1"/>
    <property type="molecule type" value="Genomic_DNA"/>
</dbReference>
<dbReference type="GO" id="GO:0030071">
    <property type="term" value="P:regulation of mitotic metaphase/anaphase transition"/>
    <property type="evidence" value="ECO:0007669"/>
    <property type="project" value="EnsemblFungi"/>
</dbReference>
<dbReference type="OMA" id="YNEWNED"/>
<dbReference type="GO" id="GO:0031145">
    <property type="term" value="P:anaphase-promoting complex-dependent catabolic process"/>
    <property type="evidence" value="ECO:0007669"/>
    <property type="project" value="EnsemblFungi"/>
</dbReference>
<protein>
    <submittedName>
        <fullName evidence="2">Uncharacterized protein</fullName>
    </submittedName>
</protein>
<dbReference type="OrthoDB" id="4038621at2759"/>
<evidence type="ECO:0000313" key="2">
    <source>
        <dbReference type="EMBL" id="CCK69718.1"/>
    </source>
</evidence>
<name>J7RJM8_HUIN7</name>
<dbReference type="GO" id="GO:0061630">
    <property type="term" value="F:ubiquitin protein ligase activity"/>
    <property type="evidence" value="ECO:0007669"/>
    <property type="project" value="EnsemblFungi"/>
</dbReference>
<gene>
    <name evidence="2" type="primary">KNAG0C06220</name>
    <name evidence="2" type="ordered locus">KNAG_0C06220</name>
</gene>
<dbReference type="AlphaFoldDB" id="J7RJM8"/>
<reference evidence="3" key="2">
    <citation type="submission" date="2012-08" db="EMBL/GenBank/DDBJ databases">
        <title>Genome sequence of Kazachstania naganishii.</title>
        <authorList>
            <person name="Gordon J.L."/>
            <person name="Armisen D."/>
            <person name="Proux-Wera E."/>
            <person name="OhEigeartaigh S.S."/>
            <person name="Byrne K.P."/>
            <person name="Wolfe K.H."/>
        </authorList>
    </citation>
    <scope>NUCLEOTIDE SEQUENCE [LARGE SCALE GENOMIC DNA]</scope>
    <source>
        <strain evidence="3">ATCC MYA-139 / BCRC 22969 / CBS 8797 / CCRC 22969 / KCTC 17520 / NBRC 10181 / NCYC 3082</strain>
    </source>
</reference>
<proteinExistence type="predicted"/>
<dbReference type="Proteomes" id="UP000006310">
    <property type="component" value="Chromosome 3"/>
</dbReference>
<accession>J7RJM8</accession>
<dbReference type="GeneID" id="34525398"/>
<dbReference type="GO" id="GO:0030476">
    <property type="term" value="P:ascospore wall assembly"/>
    <property type="evidence" value="ECO:0007669"/>
    <property type="project" value="EnsemblFungi"/>
</dbReference>